<dbReference type="InterPro" id="IPR001173">
    <property type="entry name" value="Glyco_trans_2-like"/>
</dbReference>
<feature type="transmembrane region" description="Helical" evidence="7">
    <location>
        <begin position="281"/>
        <end position="302"/>
    </location>
</feature>
<dbReference type="Pfam" id="PF00535">
    <property type="entry name" value="Glycos_transf_2"/>
    <property type="match status" value="1"/>
</dbReference>
<evidence type="ECO:0000256" key="2">
    <source>
        <dbReference type="ARBA" id="ARBA00022676"/>
    </source>
</evidence>
<dbReference type="InterPro" id="IPR050256">
    <property type="entry name" value="Glycosyltransferase_2"/>
</dbReference>
<keyword evidence="6 7" id="KW-0472">Membrane</keyword>
<comment type="subcellular location">
    <subcellularLocation>
        <location evidence="1">Membrane</location>
        <topology evidence="1">Multi-pass membrane protein</topology>
    </subcellularLocation>
</comment>
<evidence type="ECO:0000256" key="3">
    <source>
        <dbReference type="ARBA" id="ARBA00022679"/>
    </source>
</evidence>
<evidence type="ECO:0000256" key="7">
    <source>
        <dbReference type="SAM" id="Phobius"/>
    </source>
</evidence>
<proteinExistence type="predicted"/>
<keyword evidence="10" id="KW-1185">Reference proteome</keyword>
<evidence type="ECO:0000259" key="8">
    <source>
        <dbReference type="Pfam" id="PF00535"/>
    </source>
</evidence>
<keyword evidence="2 9" id="KW-0328">Glycosyltransferase</keyword>
<protein>
    <submittedName>
        <fullName evidence="9">Dolichol-phosphate mannosyltransferase</fullName>
    </submittedName>
</protein>
<keyword evidence="3 9" id="KW-0808">Transferase</keyword>
<feature type="transmembrane region" description="Helical" evidence="7">
    <location>
        <begin position="216"/>
        <end position="237"/>
    </location>
</feature>
<dbReference type="AlphaFoldDB" id="A0A366HLU0"/>
<reference evidence="9 10" key="1">
    <citation type="submission" date="2018-06" db="EMBL/GenBank/DDBJ databases">
        <title>Genomic Encyclopedia of Type Strains, Phase IV (KMG-IV): sequencing the most valuable type-strain genomes for metagenomic binning, comparative biology and taxonomic classification.</title>
        <authorList>
            <person name="Goeker M."/>
        </authorList>
    </citation>
    <scope>NUCLEOTIDE SEQUENCE [LARGE SCALE GENOMIC DNA]</scope>
    <source>
        <strain evidence="9 10">DSM 25532</strain>
    </source>
</reference>
<evidence type="ECO:0000256" key="4">
    <source>
        <dbReference type="ARBA" id="ARBA00022692"/>
    </source>
</evidence>
<dbReference type="PANTHER" id="PTHR48090:SF1">
    <property type="entry name" value="PROPHAGE BACTOPRENOL GLUCOSYL TRANSFERASE HOMOLOG"/>
    <property type="match status" value="1"/>
</dbReference>
<evidence type="ECO:0000313" key="9">
    <source>
        <dbReference type="EMBL" id="RBP43893.1"/>
    </source>
</evidence>
<feature type="domain" description="Glycosyltransferase 2-like" evidence="8">
    <location>
        <begin position="14"/>
        <end position="171"/>
    </location>
</feature>
<name>A0A366HLU0_9BACT</name>
<feature type="transmembrane region" description="Helical" evidence="7">
    <location>
        <begin position="244"/>
        <end position="269"/>
    </location>
</feature>
<accession>A0A366HLU0</accession>
<keyword evidence="4 7" id="KW-0812">Transmembrane</keyword>
<evidence type="ECO:0000256" key="6">
    <source>
        <dbReference type="ARBA" id="ARBA00023136"/>
    </source>
</evidence>
<sequence>MNGAPDSNDGPVLTVVVPVYNEEQALPLAREELNKLLQGFGRTYEVLVTDNGSTDGTEKIMQDITRQDPQWKYVRLSRNFGYQNSITAGMTLARGQAIVVIDVDLQDPPEMIADFLKHWDEGYEIVYGVRSRRTGEPAWRIAITMWAMRAIRWLSDHPMPAHSGDFRLISRRVRDAFIQLPESNRYVRGMIHWLGFKQLGIPYVRRGRQFGQEGRLVGGTGFIAGLVSVMANAVFGFSLKPLRLFSAFGALVLLFTLALVPVQIVLLMFGKHAPPGFMTLLFLLLLNLSVISLSAGLLGEYLGRTYAEVKRRPLWLVDYTLNLAENQKPTVTPPGQAQPPV</sequence>
<dbReference type="GO" id="GO:0016757">
    <property type="term" value="F:glycosyltransferase activity"/>
    <property type="evidence" value="ECO:0007669"/>
    <property type="project" value="UniProtKB-KW"/>
</dbReference>
<dbReference type="RefSeq" id="WP_170157167.1">
    <property type="nucleotide sequence ID" value="NZ_QNRR01000005.1"/>
</dbReference>
<comment type="caution">
    <text evidence="9">The sequence shown here is derived from an EMBL/GenBank/DDBJ whole genome shotgun (WGS) entry which is preliminary data.</text>
</comment>
<dbReference type="EMBL" id="QNRR01000005">
    <property type="protein sequence ID" value="RBP43893.1"/>
    <property type="molecule type" value="Genomic_DNA"/>
</dbReference>
<dbReference type="Gene3D" id="3.90.550.10">
    <property type="entry name" value="Spore Coat Polysaccharide Biosynthesis Protein SpsA, Chain A"/>
    <property type="match status" value="1"/>
</dbReference>
<dbReference type="PANTHER" id="PTHR48090">
    <property type="entry name" value="UNDECAPRENYL-PHOSPHATE 4-DEOXY-4-FORMAMIDO-L-ARABINOSE TRANSFERASE-RELATED"/>
    <property type="match status" value="1"/>
</dbReference>
<dbReference type="CDD" id="cd04187">
    <property type="entry name" value="DPM1_like_bac"/>
    <property type="match status" value="1"/>
</dbReference>
<dbReference type="Proteomes" id="UP000253426">
    <property type="component" value="Unassembled WGS sequence"/>
</dbReference>
<evidence type="ECO:0000313" key="10">
    <source>
        <dbReference type="Proteomes" id="UP000253426"/>
    </source>
</evidence>
<organism evidence="9 10">
    <name type="scientific">Roseimicrobium gellanilyticum</name>
    <dbReference type="NCBI Taxonomy" id="748857"/>
    <lineage>
        <taxon>Bacteria</taxon>
        <taxon>Pseudomonadati</taxon>
        <taxon>Verrucomicrobiota</taxon>
        <taxon>Verrucomicrobiia</taxon>
        <taxon>Verrucomicrobiales</taxon>
        <taxon>Verrucomicrobiaceae</taxon>
        <taxon>Roseimicrobium</taxon>
    </lineage>
</organism>
<evidence type="ECO:0000256" key="1">
    <source>
        <dbReference type="ARBA" id="ARBA00004141"/>
    </source>
</evidence>
<evidence type="ECO:0000256" key="5">
    <source>
        <dbReference type="ARBA" id="ARBA00022989"/>
    </source>
</evidence>
<dbReference type="SUPFAM" id="SSF53448">
    <property type="entry name" value="Nucleotide-diphospho-sugar transferases"/>
    <property type="match status" value="1"/>
</dbReference>
<dbReference type="InterPro" id="IPR029044">
    <property type="entry name" value="Nucleotide-diphossugar_trans"/>
</dbReference>
<gene>
    <name evidence="9" type="ORF">DES53_105292</name>
</gene>
<dbReference type="GO" id="GO:0005886">
    <property type="term" value="C:plasma membrane"/>
    <property type="evidence" value="ECO:0007669"/>
    <property type="project" value="TreeGrafter"/>
</dbReference>
<keyword evidence="5 7" id="KW-1133">Transmembrane helix</keyword>